<evidence type="ECO:0000313" key="2">
    <source>
        <dbReference type="Proteomes" id="UP001454036"/>
    </source>
</evidence>
<dbReference type="AlphaFoldDB" id="A0AAV3RF15"/>
<evidence type="ECO:0000313" key="1">
    <source>
        <dbReference type="EMBL" id="GAA0174450.1"/>
    </source>
</evidence>
<dbReference type="PANTHER" id="PTHR35304:SF14">
    <property type="match status" value="1"/>
</dbReference>
<comment type="caution">
    <text evidence="1">The sequence shown here is derived from an EMBL/GenBank/DDBJ whole genome shotgun (WGS) entry which is preliminary data.</text>
</comment>
<reference evidence="1 2" key="1">
    <citation type="submission" date="2024-01" db="EMBL/GenBank/DDBJ databases">
        <title>The complete chloroplast genome sequence of Lithospermum erythrorhizon: insights into the phylogenetic relationship among Boraginaceae species and the maternal lineages of purple gromwells.</title>
        <authorList>
            <person name="Okada T."/>
            <person name="Watanabe K."/>
        </authorList>
    </citation>
    <scope>NUCLEOTIDE SEQUENCE [LARGE SCALE GENOMIC DNA]</scope>
</reference>
<keyword evidence="2" id="KW-1185">Reference proteome</keyword>
<organism evidence="1 2">
    <name type="scientific">Lithospermum erythrorhizon</name>
    <name type="common">Purple gromwell</name>
    <name type="synonym">Lithospermum officinale var. erythrorhizon</name>
    <dbReference type="NCBI Taxonomy" id="34254"/>
    <lineage>
        <taxon>Eukaryota</taxon>
        <taxon>Viridiplantae</taxon>
        <taxon>Streptophyta</taxon>
        <taxon>Embryophyta</taxon>
        <taxon>Tracheophyta</taxon>
        <taxon>Spermatophyta</taxon>
        <taxon>Magnoliopsida</taxon>
        <taxon>eudicotyledons</taxon>
        <taxon>Gunneridae</taxon>
        <taxon>Pentapetalae</taxon>
        <taxon>asterids</taxon>
        <taxon>lamiids</taxon>
        <taxon>Boraginales</taxon>
        <taxon>Boraginaceae</taxon>
        <taxon>Boraginoideae</taxon>
        <taxon>Lithospermeae</taxon>
        <taxon>Lithospermum</taxon>
    </lineage>
</organism>
<protein>
    <submittedName>
        <fullName evidence="1">Uncharacterized protein</fullName>
    </submittedName>
</protein>
<proteinExistence type="predicted"/>
<dbReference type="Proteomes" id="UP001454036">
    <property type="component" value="Unassembled WGS sequence"/>
</dbReference>
<dbReference type="EMBL" id="BAABME010009083">
    <property type="protein sequence ID" value="GAA0174450.1"/>
    <property type="molecule type" value="Genomic_DNA"/>
</dbReference>
<gene>
    <name evidence="1" type="ORF">LIER_27839</name>
</gene>
<accession>A0AAV3RF15</accession>
<dbReference type="PANTHER" id="PTHR35304">
    <property type="entry name" value="OS05G0120300 PROTEIN-RELATED"/>
    <property type="match status" value="1"/>
</dbReference>
<name>A0AAV3RF15_LITER</name>
<sequence>MSRVCVSNCMSDTRNPMMRSNYVKVHKWPESDAEFAKAEDIPNMQTPLGESGQLLEAQPRMVDNVSCRQIYLRSYQFSKKETMPERTKKCLGKFRQRMVHEKKKTGDKIRSCKGKDKVKMKKSVPAFRAMFQKMLSCTTSIDVMG</sequence>